<feature type="domain" description="RING-type" evidence="9">
    <location>
        <begin position="27"/>
        <end position="71"/>
    </location>
</feature>
<dbReference type="SMART" id="SM00184">
    <property type="entry name" value="RING"/>
    <property type="match status" value="1"/>
</dbReference>
<evidence type="ECO:0000313" key="12">
    <source>
        <dbReference type="Proteomes" id="UP001165289"/>
    </source>
</evidence>
<evidence type="ECO:0000256" key="2">
    <source>
        <dbReference type="ARBA" id="ARBA00022723"/>
    </source>
</evidence>
<feature type="domain" description="B box-type" evidence="10">
    <location>
        <begin position="169"/>
        <end position="210"/>
    </location>
</feature>
<dbReference type="Pfam" id="PF01436">
    <property type="entry name" value="NHL"/>
    <property type="match status" value="1"/>
</dbReference>
<reference evidence="11 12" key="1">
    <citation type="journal article" date="2023" name="BMC Biol.">
        <title>The compact genome of the sponge Oopsacas minuta (Hexactinellida) is lacking key metazoan core genes.</title>
        <authorList>
            <person name="Santini S."/>
            <person name="Schenkelaars Q."/>
            <person name="Jourda C."/>
            <person name="Duchesne M."/>
            <person name="Belahbib H."/>
            <person name="Rocher C."/>
            <person name="Selva M."/>
            <person name="Riesgo A."/>
            <person name="Vervoort M."/>
            <person name="Leys S.P."/>
            <person name="Kodjabachian L."/>
            <person name="Le Bivic A."/>
            <person name="Borchiellini C."/>
            <person name="Claverie J.M."/>
            <person name="Renard E."/>
        </authorList>
    </citation>
    <scope>NUCLEOTIDE SEQUENCE [LARGE SCALE GENOMIC DNA]</scope>
    <source>
        <strain evidence="11">SPO-2</strain>
    </source>
</reference>
<dbReference type="PANTHER" id="PTHR25462:SF296">
    <property type="entry name" value="MEIOTIC P26, ISOFORM F"/>
    <property type="match status" value="1"/>
</dbReference>
<evidence type="ECO:0000313" key="11">
    <source>
        <dbReference type="EMBL" id="KAI6659107.1"/>
    </source>
</evidence>
<dbReference type="Pfam" id="PF00643">
    <property type="entry name" value="zf-B_box"/>
    <property type="match status" value="1"/>
</dbReference>
<dbReference type="InterPro" id="IPR011042">
    <property type="entry name" value="6-blade_b-propeller_TolB-like"/>
</dbReference>
<dbReference type="PROSITE" id="PS50119">
    <property type="entry name" value="ZF_BBOX"/>
    <property type="match status" value="1"/>
</dbReference>
<feature type="repeat" description="NHL" evidence="7">
    <location>
        <begin position="464"/>
        <end position="504"/>
    </location>
</feature>
<dbReference type="Proteomes" id="UP001165289">
    <property type="component" value="Unassembled WGS sequence"/>
</dbReference>
<dbReference type="SUPFAM" id="SSF57850">
    <property type="entry name" value="RING/U-box"/>
    <property type="match status" value="1"/>
</dbReference>
<dbReference type="AlphaFoldDB" id="A0AAV7KCA7"/>
<keyword evidence="3" id="KW-0677">Repeat</keyword>
<dbReference type="InterPro" id="IPR001841">
    <property type="entry name" value="Znf_RING"/>
</dbReference>
<dbReference type="Gene3D" id="3.30.160.60">
    <property type="entry name" value="Classic Zinc Finger"/>
    <property type="match status" value="1"/>
</dbReference>
<organism evidence="11 12">
    <name type="scientific">Oopsacas minuta</name>
    <dbReference type="NCBI Taxonomy" id="111878"/>
    <lineage>
        <taxon>Eukaryota</taxon>
        <taxon>Metazoa</taxon>
        <taxon>Porifera</taxon>
        <taxon>Hexactinellida</taxon>
        <taxon>Hexasterophora</taxon>
        <taxon>Lyssacinosida</taxon>
        <taxon>Leucopsacidae</taxon>
        <taxon>Oopsacas</taxon>
    </lineage>
</organism>
<dbReference type="InterPro" id="IPR013083">
    <property type="entry name" value="Znf_RING/FYVE/PHD"/>
</dbReference>
<gene>
    <name evidence="11" type="ORF">LOD99_14783</name>
</gene>
<evidence type="ECO:0000256" key="1">
    <source>
        <dbReference type="ARBA" id="ARBA00022553"/>
    </source>
</evidence>
<dbReference type="SUPFAM" id="SSF101898">
    <property type="entry name" value="NHL repeat"/>
    <property type="match status" value="1"/>
</dbReference>
<evidence type="ECO:0000256" key="3">
    <source>
        <dbReference type="ARBA" id="ARBA00022737"/>
    </source>
</evidence>
<protein>
    <submittedName>
        <fullName evidence="11">E3 ubiquitin-protein ligase TRIM71-like</fullName>
    </submittedName>
</protein>
<dbReference type="SUPFAM" id="SSF57845">
    <property type="entry name" value="B-box zinc-binding domain"/>
    <property type="match status" value="1"/>
</dbReference>
<evidence type="ECO:0000256" key="8">
    <source>
        <dbReference type="SAM" id="Coils"/>
    </source>
</evidence>
<evidence type="ECO:0000256" key="5">
    <source>
        <dbReference type="ARBA" id="ARBA00022833"/>
    </source>
</evidence>
<dbReference type="InterPro" id="IPR027370">
    <property type="entry name" value="Znf-RING_euk"/>
</dbReference>
<dbReference type="InterPro" id="IPR001258">
    <property type="entry name" value="NHL_repeat"/>
</dbReference>
<evidence type="ECO:0000256" key="4">
    <source>
        <dbReference type="ARBA" id="ARBA00022771"/>
    </source>
</evidence>
<dbReference type="PROSITE" id="PS00518">
    <property type="entry name" value="ZF_RING_1"/>
    <property type="match status" value="1"/>
</dbReference>
<evidence type="ECO:0000256" key="7">
    <source>
        <dbReference type="PROSITE-ProRule" id="PRU00504"/>
    </source>
</evidence>
<keyword evidence="2" id="KW-0479">Metal-binding</keyword>
<comment type="caution">
    <text evidence="11">The sequence shown here is derived from an EMBL/GenBank/DDBJ whole genome shotgun (WGS) entry which is preliminary data.</text>
</comment>
<dbReference type="PROSITE" id="PS50089">
    <property type="entry name" value="ZF_RING_2"/>
    <property type="match status" value="1"/>
</dbReference>
<dbReference type="PROSITE" id="PS51125">
    <property type="entry name" value="NHL"/>
    <property type="match status" value="1"/>
</dbReference>
<evidence type="ECO:0000259" key="10">
    <source>
        <dbReference type="PROSITE" id="PS50119"/>
    </source>
</evidence>
<evidence type="ECO:0000259" key="9">
    <source>
        <dbReference type="PROSITE" id="PS50089"/>
    </source>
</evidence>
<keyword evidence="4 6" id="KW-0863">Zinc-finger</keyword>
<accession>A0AAV7KCA7</accession>
<proteinExistence type="predicted"/>
<dbReference type="Gene3D" id="2.120.10.30">
    <property type="entry name" value="TolB, C-terminal domain"/>
    <property type="match status" value="1"/>
</dbReference>
<dbReference type="EMBL" id="JAKMXF010000066">
    <property type="protein sequence ID" value="KAI6659107.1"/>
    <property type="molecule type" value="Genomic_DNA"/>
</dbReference>
<keyword evidence="1" id="KW-0597">Phosphoprotein</keyword>
<dbReference type="SMART" id="SM00336">
    <property type="entry name" value="BBOX"/>
    <property type="match status" value="1"/>
</dbReference>
<dbReference type="CDD" id="cd05819">
    <property type="entry name" value="NHL"/>
    <property type="match status" value="1"/>
</dbReference>
<dbReference type="PANTHER" id="PTHR25462">
    <property type="entry name" value="BONUS, ISOFORM C-RELATED"/>
    <property type="match status" value="1"/>
</dbReference>
<dbReference type="InterPro" id="IPR047153">
    <property type="entry name" value="TRIM45/56/19-like"/>
</dbReference>
<keyword evidence="12" id="KW-1185">Reference proteome</keyword>
<feature type="coiled-coil region" evidence="8">
    <location>
        <begin position="218"/>
        <end position="299"/>
    </location>
</feature>
<dbReference type="InterPro" id="IPR000315">
    <property type="entry name" value="Znf_B-box"/>
</dbReference>
<sequence>MATNSDRFENNMEIYDCVNPIEHFGLCPVCLKEFEDPVCLQCSHTVCRGCLKGRDGQPVMAFEKIVCPICQKATVTNENGLDGLMCDTFAKKIAQLSKLKSSKHNISKIRCTAECMQGRAKAVGYCLECSVYLCQLDLKVHQKVTKETHIVIPLKELISKQTNELLLKAAPVRCTYHLDVQAMYYCLTSQLLLCAQCKSSHNPNHNIELLESYLNLLTERTRENLTAYREESEKMQTEEVNQWKKMKDIKIQIGSSFDRLIYKLENRKKELLNKLDSIIDETRNTLDSHRQKMAQLDQLRELLIVKSRYPKDVSMLHSLQELHQRFQDQLNITRVEYDVPYSDIHFDMDPSIQVCLQNLGRFQVTRNILPVAVIKDPGQHEVFSPYAIDVKNQGIFVLVSGTANLIIVFTHTGELMKTIRLETQSEESVSFGGLTVTDSIIIVCVTSRHCLQTYTHEGELINMIGKLGHAQFEFNTPIGLATTVEGHLIVADSRNNRLQVFTPELKFSHFIGSSNSVPGELRYPADVGLTKNNQIVCLHQGNPSIHVYSFTGMLLNQLGSTVNSNELHCPVRLAISQSGHIVTVDRSKPCLAVYGSDTTIMVRLAGMYNEVWGVAFSSQNRLFVCDGDHIKVLNLQPFELLGRTRHSSLPGDSKRHLTATSITGNFPSISDV</sequence>
<keyword evidence="5" id="KW-0862">Zinc</keyword>
<name>A0AAV7KCA7_9METZ</name>
<dbReference type="GO" id="GO:0008270">
    <property type="term" value="F:zinc ion binding"/>
    <property type="evidence" value="ECO:0007669"/>
    <property type="project" value="UniProtKB-KW"/>
</dbReference>
<dbReference type="InterPro" id="IPR017907">
    <property type="entry name" value="Znf_RING_CS"/>
</dbReference>
<dbReference type="Pfam" id="PF13445">
    <property type="entry name" value="zf-RING_UBOX"/>
    <property type="match status" value="1"/>
</dbReference>
<dbReference type="Gene3D" id="3.30.40.10">
    <property type="entry name" value="Zinc/RING finger domain, C3HC4 (zinc finger)"/>
    <property type="match status" value="1"/>
</dbReference>
<keyword evidence="8" id="KW-0175">Coiled coil</keyword>
<evidence type="ECO:0000256" key="6">
    <source>
        <dbReference type="PROSITE-ProRule" id="PRU00024"/>
    </source>
</evidence>